<feature type="compositionally biased region" description="Polar residues" evidence="1">
    <location>
        <begin position="267"/>
        <end position="276"/>
    </location>
</feature>
<dbReference type="KEGG" id="aaf:AURANDRAFT_66983"/>
<dbReference type="InterPro" id="IPR036420">
    <property type="entry name" value="BRCT_dom_sf"/>
</dbReference>
<dbReference type="InterPro" id="IPR004821">
    <property type="entry name" value="Cyt_trans-like"/>
</dbReference>
<feature type="region of interest" description="Disordered" evidence="1">
    <location>
        <begin position="262"/>
        <end position="281"/>
    </location>
</feature>
<proteinExistence type="predicted"/>
<dbReference type="GO" id="GO:0009435">
    <property type="term" value="P:NAD+ biosynthetic process"/>
    <property type="evidence" value="ECO:0007669"/>
    <property type="project" value="TreeGrafter"/>
</dbReference>
<dbReference type="EMBL" id="GL833148">
    <property type="protein sequence ID" value="EGB04735.1"/>
    <property type="molecule type" value="Genomic_DNA"/>
</dbReference>
<accession>F0YJI2</accession>
<gene>
    <name evidence="3" type="ORF">AURANDRAFT_66983</name>
</gene>
<dbReference type="PROSITE" id="PS50172">
    <property type="entry name" value="BRCT"/>
    <property type="match status" value="1"/>
</dbReference>
<dbReference type="Pfam" id="PF12738">
    <property type="entry name" value="PTCB-BRCT"/>
    <property type="match status" value="1"/>
</dbReference>
<dbReference type="PANTHER" id="PTHR12039:SF0">
    <property type="entry name" value="NICOTINAMIDE-NUCLEOTIDE ADENYLYLTRANSFERASE"/>
    <property type="match status" value="1"/>
</dbReference>
<dbReference type="SUPFAM" id="SSF52374">
    <property type="entry name" value="Nucleotidylyl transferase"/>
    <property type="match status" value="1"/>
</dbReference>
<keyword evidence="4" id="KW-1185">Reference proteome</keyword>
<evidence type="ECO:0000313" key="4">
    <source>
        <dbReference type="Proteomes" id="UP000002729"/>
    </source>
</evidence>
<feature type="compositionally biased region" description="Basic residues" evidence="1">
    <location>
        <begin position="363"/>
        <end position="376"/>
    </location>
</feature>
<protein>
    <recommendedName>
        <fullName evidence="2">BRCT domain-containing protein</fullName>
    </recommendedName>
</protein>
<feature type="domain" description="BRCT" evidence="2">
    <location>
        <begin position="1"/>
        <end position="67"/>
    </location>
</feature>
<dbReference type="Gene3D" id="3.40.50.10190">
    <property type="entry name" value="BRCT domain"/>
    <property type="match status" value="1"/>
</dbReference>
<dbReference type="GO" id="GO:0004515">
    <property type="term" value="F:nicotinate-nucleotide adenylyltransferase activity"/>
    <property type="evidence" value="ECO:0007669"/>
    <property type="project" value="TreeGrafter"/>
</dbReference>
<evidence type="ECO:0000259" key="2">
    <source>
        <dbReference type="PROSITE" id="PS50172"/>
    </source>
</evidence>
<dbReference type="RefSeq" id="XP_009040648.1">
    <property type="nucleotide sequence ID" value="XM_009042400.1"/>
</dbReference>
<reference evidence="3 4" key="1">
    <citation type="journal article" date="2011" name="Proc. Natl. Acad. Sci. U.S.A.">
        <title>Niche of harmful alga Aureococcus anophagefferens revealed through ecogenomics.</title>
        <authorList>
            <person name="Gobler C.J."/>
            <person name="Berry D.L."/>
            <person name="Dyhrman S.T."/>
            <person name="Wilhelm S.W."/>
            <person name="Salamov A."/>
            <person name="Lobanov A.V."/>
            <person name="Zhang Y."/>
            <person name="Collier J.L."/>
            <person name="Wurch L.L."/>
            <person name="Kustka A.B."/>
            <person name="Dill B.D."/>
            <person name="Shah M."/>
            <person name="VerBerkmoes N.C."/>
            <person name="Kuo A."/>
            <person name="Terry A."/>
            <person name="Pangilinan J."/>
            <person name="Lindquist E.A."/>
            <person name="Lucas S."/>
            <person name="Paulsen I.T."/>
            <person name="Hattenrath-Lehmann T.K."/>
            <person name="Talmage S.C."/>
            <person name="Walker E.A."/>
            <person name="Koch F."/>
            <person name="Burson A.M."/>
            <person name="Marcoval M.A."/>
            <person name="Tang Y.Z."/>
            <person name="Lecleir G.R."/>
            <person name="Coyne K.J."/>
            <person name="Berg G.M."/>
            <person name="Bertrand E.M."/>
            <person name="Saito M.A."/>
            <person name="Gladyshev V.N."/>
            <person name="Grigoriev I.V."/>
        </authorList>
    </citation>
    <scope>NUCLEOTIDE SEQUENCE [LARGE SCALE GENOMIC DNA]</scope>
    <source>
        <strain evidence="4">CCMP 1984</strain>
    </source>
</reference>
<feature type="region of interest" description="Disordered" evidence="1">
    <location>
        <begin position="150"/>
        <end position="209"/>
    </location>
</feature>
<sequence>MGLAMGAQVNNELTSDTTHLVCASVKSSKYEAATRYPMSGQIVVVDVTYIRSCYEATARLKEINFRIPPLLGLRVALSGFDRVVREDAEYLQQGDIQTCDKDTLCVNELGPPGSTSFDNIIAFMRQNELRHKRNVMALLSRGQGTCVPILNTNGTSTMPLTPCRGPPRRRSRLRAQPVRNHASDSLADPNTLRFSDSKFRNPQALAPTSNLPLTLHFNKLRNKRAMQDRPDTVPIPSPRTAKENVRELRALRRRVEELQSKLRGSRITKTSPTLTNGDAYGTLAQTTSLPEIQPQRHQSLESQSTVLMASRDRAQIESTESKYNMSNLPSMRVSQRSSLRVTEIVFLLRRVTISPGAPTGLLRRTKSRKGRRKSRMRPAASFSTPMGEIENTFIQRLGISVAEVMQRLVTDEVLHAVDARHIHRLLASNDTTARDVVMQLEQAGGSSSRKAVTEFRRKVIELFREQLPQHIRPVVCGSPVSDGGSLRSSWDETPHGEAYDSSPSLKKIKLPVILDAPPQNRLSSISYKQRDSITDADLSDHIHTEHSEYQLAGMHIGDRWKSGTYARVSEAPNAGVPVIENVCHHLAQRVAEIFSTESLRPKVILVGRGKYNPIHKMHLRHFVIARQYLEERTRFSVLGGLLIPKHATEVRQRCRTRPREIIPPRHRLAMARAAVGGSPWLTVDSWEITRRRILDYLSTLDHVRQLFEQRFPELTSPVRFVLLVAPDQLLRLNLEELRDAGHECITVPRAIKDYIKRHHIAEKMSGREIWTKWDKEFADGEGEKDRGYRRNPKKIVKESTTYIKT</sequence>
<dbReference type="InterPro" id="IPR051182">
    <property type="entry name" value="Euk_NMN_adenylyltrnsfrase"/>
</dbReference>
<dbReference type="Pfam" id="PF01467">
    <property type="entry name" value="CTP_transf_like"/>
    <property type="match status" value="1"/>
</dbReference>
<dbReference type="InterPro" id="IPR001357">
    <property type="entry name" value="BRCT_dom"/>
</dbReference>
<dbReference type="GeneID" id="20226029"/>
<evidence type="ECO:0000256" key="1">
    <source>
        <dbReference type="SAM" id="MobiDB-lite"/>
    </source>
</evidence>
<dbReference type="PANTHER" id="PTHR12039">
    <property type="entry name" value="NICOTINAMIDE MONONUCLEOTIDE ADENYLYLTRANSFERASE"/>
    <property type="match status" value="1"/>
</dbReference>
<feature type="region of interest" description="Disordered" evidence="1">
    <location>
        <begin position="358"/>
        <end position="380"/>
    </location>
</feature>
<dbReference type="GO" id="GO:0000309">
    <property type="term" value="F:nicotinamide-nucleotide adenylyltransferase activity"/>
    <property type="evidence" value="ECO:0007669"/>
    <property type="project" value="TreeGrafter"/>
</dbReference>
<feature type="compositionally biased region" description="Polar residues" evidence="1">
    <location>
        <begin position="150"/>
        <end position="159"/>
    </location>
</feature>
<evidence type="ECO:0000313" key="3">
    <source>
        <dbReference type="EMBL" id="EGB04735.1"/>
    </source>
</evidence>
<dbReference type="Gene3D" id="3.40.50.620">
    <property type="entry name" value="HUPs"/>
    <property type="match status" value="1"/>
</dbReference>
<organism evidence="4">
    <name type="scientific">Aureococcus anophagefferens</name>
    <name type="common">Harmful bloom alga</name>
    <dbReference type="NCBI Taxonomy" id="44056"/>
    <lineage>
        <taxon>Eukaryota</taxon>
        <taxon>Sar</taxon>
        <taxon>Stramenopiles</taxon>
        <taxon>Ochrophyta</taxon>
        <taxon>Pelagophyceae</taxon>
        <taxon>Pelagomonadales</taxon>
        <taxon>Pelagomonadaceae</taxon>
        <taxon>Aureococcus</taxon>
    </lineage>
</organism>
<dbReference type="eggNOG" id="KOG3199">
    <property type="taxonomic scope" value="Eukaryota"/>
</dbReference>
<dbReference type="Proteomes" id="UP000002729">
    <property type="component" value="Unassembled WGS sequence"/>
</dbReference>
<name>F0YJI2_AURAN</name>
<dbReference type="InterPro" id="IPR014729">
    <property type="entry name" value="Rossmann-like_a/b/a_fold"/>
</dbReference>
<dbReference type="AlphaFoldDB" id="F0YJI2"/>
<dbReference type="InParanoid" id="F0YJI2"/>
<dbReference type="OrthoDB" id="422187at2759"/>
<dbReference type="SUPFAM" id="SSF52113">
    <property type="entry name" value="BRCT domain"/>
    <property type="match status" value="1"/>
</dbReference>